<comment type="caution">
    <text evidence="3">The sequence shown here is derived from an EMBL/GenBank/DDBJ whole genome shotgun (WGS) entry which is preliminary data.</text>
</comment>
<evidence type="ECO:0000313" key="3">
    <source>
        <dbReference type="EMBL" id="NYZ20737.1"/>
    </source>
</evidence>
<proteinExistence type="predicted"/>
<keyword evidence="1" id="KW-0560">Oxidoreductase</keyword>
<dbReference type="CDD" id="cd19076">
    <property type="entry name" value="AKR_AKR13A_13D"/>
    <property type="match status" value="1"/>
</dbReference>
<dbReference type="PANTHER" id="PTHR43625">
    <property type="entry name" value="AFLATOXIN B1 ALDEHYDE REDUCTASE"/>
    <property type="match status" value="1"/>
</dbReference>
<dbReference type="PROSITE" id="PS51257">
    <property type="entry name" value="PROKAR_LIPOPROTEIN"/>
    <property type="match status" value="1"/>
</dbReference>
<dbReference type="EMBL" id="JABFDB010000008">
    <property type="protein sequence ID" value="NYZ20737.1"/>
    <property type="molecule type" value="Genomic_DNA"/>
</dbReference>
<evidence type="ECO:0000259" key="2">
    <source>
        <dbReference type="Pfam" id="PF00248"/>
    </source>
</evidence>
<dbReference type="Gene3D" id="3.20.20.100">
    <property type="entry name" value="NADP-dependent oxidoreductase domain"/>
    <property type="match status" value="1"/>
</dbReference>
<organism evidence="3 4">
    <name type="scientific">Azospirillum oleiclasticum</name>
    <dbReference type="NCBI Taxonomy" id="2735135"/>
    <lineage>
        <taxon>Bacteria</taxon>
        <taxon>Pseudomonadati</taxon>
        <taxon>Pseudomonadota</taxon>
        <taxon>Alphaproteobacteria</taxon>
        <taxon>Rhodospirillales</taxon>
        <taxon>Azospirillaceae</taxon>
        <taxon>Azospirillum</taxon>
    </lineage>
</organism>
<accession>A0ABX2TBZ7</accession>
<keyword evidence="4" id="KW-1185">Reference proteome</keyword>
<protein>
    <submittedName>
        <fullName evidence="3">Aldo/keto reductase</fullName>
    </submittedName>
</protein>
<evidence type="ECO:0000256" key="1">
    <source>
        <dbReference type="ARBA" id="ARBA00023002"/>
    </source>
</evidence>
<dbReference type="Pfam" id="PF00248">
    <property type="entry name" value="Aldo_ket_red"/>
    <property type="match status" value="1"/>
</dbReference>
<evidence type="ECO:0000313" key="4">
    <source>
        <dbReference type="Proteomes" id="UP000584642"/>
    </source>
</evidence>
<gene>
    <name evidence="3" type="ORF">HND93_13545</name>
</gene>
<sequence length="333" mass="36143">MEQRTLGTSGLTVSAIGLGCMGMSEFYGTRDDAESLATLEAAVEEHGITLLDTADMYGSGHNEELLGRFLKGRRDRVTVATKFAIRRPDDAPVDSYVRIIDSSPAYMRTAVEASLKRLGVDVIDLYYCHRINPATPVEDTVGAMAELVTAGKIRHIGLSEVRGETLRRAHAVHPITAVQSEYSLWTRDHETDVLPVCRELGVGFVAYSPLGRGFLTGAVTGTEDLPERDFRRLNPRFQGEALAANRRLADAVRDVAAEVGCTPAQLCIAWVLHQGRGIVPIPGTKRRKYLADNVGAVSVVLAPDILARLDTLFAPGSVTGTRYPEAGMKLVNI</sequence>
<dbReference type="RefSeq" id="WP_180282495.1">
    <property type="nucleotide sequence ID" value="NZ_JABFDB010000008.1"/>
</dbReference>
<dbReference type="SUPFAM" id="SSF51430">
    <property type="entry name" value="NAD(P)-linked oxidoreductase"/>
    <property type="match status" value="1"/>
</dbReference>
<reference evidence="3 4" key="1">
    <citation type="submission" date="2020-05" db="EMBL/GenBank/DDBJ databases">
        <title>Azospirillum oleiclasticum sp. nov, a nitrogen-fixing and heavy crude oil-emulsifying bacterium isolated from the crude oil of Yumen Oilfield.</title>
        <authorList>
            <person name="Wu D."/>
            <person name="Cai M."/>
            <person name="Zhang X."/>
        </authorList>
    </citation>
    <scope>NUCLEOTIDE SEQUENCE [LARGE SCALE GENOMIC DNA]</scope>
    <source>
        <strain evidence="3 4">ROY-1-1-2</strain>
    </source>
</reference>
<dbReference type="PANTHER" id="PTHR43625:SF40">
    <property type="entry name" value="ALDO-KETO REDUCTASE YAKC [NADP(+)]"/>
    <property type="match status" value="1"/>
</dbReference>
<dbReference type="InterPro" id="IPR050791">
    <property type="entry name" value="Aldo-Keto_reductase"/>
</dbReference>
<dbReference type="InterPro" id="IPR036812">
    <property type="entry name" value="NAD(P)_OxRdtase_dom_sf"/>
</dbReference>
<feature type="domain" description="NADP-dependent oxidoreductase" evidence="2">
    <location>
        <begin position="16"/>
        <end position="311"/>
    </location>
</feature>
<dbReference type="InterPro" id="IPR023210">
    <property type="entry name" value="NADP_OxRdtase_dom"/>
</dbReference>
<dbReference type="Proteomes" id="UP000584642">
    <property type="component" value="Unassembled WGS sequence"/>
</dbReference>
<name>A0ABX2TBZ7_9PROT</name>